<organism evidence="1 2">
    <name type="scientific">Rhizophagus irregularis</name>
    <dbReference type="NCBI Taxonomy" id="588596"/>
    <lineage>
        <taxon>Eukaryota</taxon>
        <taxon>Fungi</taxon>
        <taxon>Fungi incertae sedis</taxon>
        <taxon>Mucoromycota</taxon>
        <taxon>Glomeromycotina</taxon>
        <taxon>Glomeromycetes</taxon>
        <taxon>Glomerales</taxon>
        <taxon>Glomeraceae</taxon>
        <taxon>Rhizophagus</taxon>
    </lineage>
</organism>
<proteinExistence type="predicted"/>
<evidence type="ECO:0000313" key="1">
    <source>
        <dbReference type="EMBL" id="PKC08340.1"/>
    </source>
</evidence>
<name>A0A2I1EU81_9GLOM</name>
<gene>
    <name evidence="1" type="ORF">RhiirA5_358097</name>
</gene>
<reference evidence="1 2" key="2">
    <citation type="submission" date="2017-09" db="EMBL/GenBank/DDBJ databases">
        <title>Extensive intraspecific genome diversity in a model arbuscular mycorrhizal fungus.</title>
        <authorList>
            <person name="Chen E.C."/>
            <person name="Morin E."/>
            <person name="Beaudet D."/>
            <person name="Noel J."/>
            <person name="Ndikumana S."/>
            <person name="Charron P."/>
            <person name="St-Onge C."/>
            <person name="Giorgi J."/>
            <person name="Grigoriev I.V."/>
            <person name="Roux C."/>
            <person name="Martin F.M."/>
            <person name="Corradi N."/>
        </authorList>
    </citation>
    <scope>NUCLEOTIDE SEQUENCE [LARGE SCALE GENOMIC DNA]</scope>
    <source>
        <strain evidence="1 2">A5</strain>
    </source>
</reference>
<dbReference type="Proteomes" id="UP000232722">
    <property type="component" value="Unassembled WGS sequence"/>
</dbReference>
<dbReference type="OrthoDB" id="5598377at2759"/>
<protein>
    <submittedName>
        <fullName evidence="1">Uncharacterized protein</fullName>
    </submittedName>
</protein>
<sequence length="80" mass="9466">MIKKLPSRLHNLIRETYNLILVSGHIPEQWKSSTIIPISKPEKFNYNMVNVRPIALLDTFRKVHLENFNQNYKFQVGDDI</sequence>
<comment type="caution">
    <text evidence="1">The sequence shown here is derived from an EMBL/GenBank/DDBJ whole genome shotgun (WGS) entry which is preliminary data.</text>
</comment>
<dbReference type="AlphaFoldDB" id="A0A2I1EU81"/>
<reference evidence="1 2" key="1">
    <citation type="submission" date="2016-04" db="EMBL/GenBank/DDBJ databases">
        <title>Genome analyses suggest a sexual origin of heterokaryosis in a supposedly ancient asexual fungus.</title>
        <authorList>
            <person name="Ropars J."/>
            <person name="Sedzielewska K."/>
            <person name="Noel J."/>
            <person name="Charron P."/>
            <person name="Farinelli L."/>
            <person name="Marton T."/>
            <person name="Kruger M."/>
            <person name="Pelin A."/>
            <person name="Brachmann A."/>
            <person name="Corradi N."/>
        </authorList>
    </citation>
    <scope>NUCLEOTIDE SEQUENCE [LARGE SCALE GENOMIC DNA]</scope>
    <source>
        <strain evidence="1 2">A5</strain>
    </source>
</reference>
<evidence type="ECO:0000313" key="2">
    <source>
        <dbReference type="Proteomes" id="UP000232722"/>
    </source>
</evidence>
<accession>A0A2I1EU81</accession>
<dbReference type="EMBL" id="LLXJ01000553">
    <property type="protein sequence ID" value="PKC08340.1"/>
    <property type="molecule type" value="Genomic_DNA"/>
</dbReference>